<comment type="caution">
    <text evidence="3">The sequence shown here is derived from an EMBL/GenBank/DDBJ whole genome shotgun (WGS) entry which is preliminary data.</text>
</comment>
<evidence type="ECO:0000256" key="1">
    <source>
        <dbReference type="SAM" id="Coils"/>
    </source>
</evidence>
<dbReference type="OrthoDB" id="3363533at2759"/>
<protein>
    <submittedName>
        <fullName evidence="3">Uncharacterized protein</fullName>
    </submittedName>
</protein>
<feature type="compositionally biased region" description="Polar residues" evidence="2">
    <location>
        <begin position="1"/>
        <end position="20"/>
    </location>
</feature>
<dbReference type="Proteomes" id="UP000308199">
    <property type="component" value="Unassembled WGS sequence"/>
</dbReference>
<keyword evidence="1" id="KW-0175">Coiled coil</keyword>
<sequence length="248" mass="27885">MRRAQSLRTHNARNSVTSFTDDLGMLKEQPEESVEDTLRKQLLATERENDKLQSQILALQDQLSQRPPIEQIQELEREYKHLELLLTGTQRENERCMSEMERGKNREKMLERELSRLAGGNWQTSLNIPSANNTAAGRSAFLRTGDTTSFFLPQAESTLAVDSTFDASSSSSFLNTSDSPSTPKPNSPPANAQTLNTAIAHIAQVRALILGMEERMQARENRLTQEVARAEGETRRLEAVRNEIDSIS</sequence>
<feature type="region of interest" description="Disordered" evidence="2">
    <location>
        <begin position="169"/>
        <end position="191"/>
    </location>
</feature>
<dbReference type="AlphaFoldDB" id="A0A4S4LH40"/>
<feature type="region of interest" description="Disordered" evidence="2">
    <location>
        <begin position="1"/>
        <end position="33"/>
    </location>
</feature>
<feature type="coiled-coil region" evidence="1">
    <location>
        <begin position="213"/>
        <end position="240"/>
    </location>
</feature>
<keyword evidence="4" id="KW-1185">Reference proteome</keyword>
<organism evidence="3 4">
    <name type="scientific">Phellinidium pouzarii</name>
    <dbReference type="NCBI Taxonomy" id="167371"/>
    <lineage>
        <taxon>Eukaryota</taxon>
        <taxon>Fungi</taxon>
        <taxon>Dikarya</taxon>
        <taxon>Basidiomycota</taxon>
        <taxon>Agaricomycotina</taxon>
        <taxon>Agaricomycetes</taxon>
        <taxon>Hymenochaetales</taxon>
        <taxon>Hymenochaetaceae</taxon>
        <taxon>Phellinidium</taxon>
    </lineage>
</organism>
<reference evidence="3 4" key="1">
    <citation type="submission" date="2019-02" db="EMBL/GenBank/DDBJ databases">
        <title>Genome sequencing of the rare red list fungi Phellinidium pouzarii.</title>
        <authorList>
            <person name="Buettner E."/>
            <person name="Kellner H."/>
        </authorList>
    </citation>
    <scope>NUCLEOTIDE SEQUENCE [LARGE SCALE GENOMIC DNA]</scope>
    <source>
        <strain evidence="3 4">DSM 108285</strain>
    </source>
</reference>
<name>A0A4S4LH40_9AGAM</name>
<evidence type="ECO:0000256" key="2">
    <source>
        <dbReference type="SAM" id="MobiDB-lite"/>
    </source>
</evidence>
<gene>
    <name evidence="3" type="ORF">EW145_g889</name>
</gene>
<evidence type="ECO:0000313" key="3">
    <source>
        <dbReference type="EMBL" id="THH11067.1"/>
    </source>
</evidence>
<dbReference type="EMBL" id="SGPK01000021">
    <property type="protein sequence ID" value="THH11067.1"/>
    <property type="molecule type" value="Genomic_DNA"/>
</dbReference>
<proteinExistence type="predicted"/>
<evidence type="ECO:0000313" key="4">
    <source>
        <dbReference type="Proteomes" id="UP000308199"/>
    </source>
</evidence>
<feature type="compositionally biased region" description="Low complexity" evidence="2">
    <location>
        <begin position="169"/>
        <end position="181"/>
    </location>
</feature>
<accession>A0A4S4LH40</accession>
<feature type="coiled-coil region" evidence="1">
    <location>
        <begin position="35"/>
        <end position="113"/>
    </location>
</feature>